<proteinExistence type="predicted"/>
<reference evidence="1" key="2">
    <citation type="submission" date="2023-06" db="EMBL/GenBank/DDBJ databases">
        <authorList>
            <consortium name="Lawrence Berkeley National Laboratory"/>
            <person name="Haridas S."/>
            <person name="Hensen N."/>
            <person name="Bonometti L."/>
            <person name="Westerberg I."/>
            <person name="Brannstrom I.O."/>
            <person name="Guillou S."/>
            <person name="Cros-Aarteil S."/>
            <person name="Calhoun S."/>
            <person name="Kuo A."/>
            <person name="Mondo S."/>
            <person name="Pangilinan J."/>
            <person name="Riley R."/>
            <person name="Labutti K."/>
            <person name="Andreopoulos B."/>
            <person name="Lipzen A."/>
            <person name="Chen C."/>
            <person name="Yanf M."/>
            <person name="Daum C."/>
            <person name="Ng V."/>
            <person name="Clum A."/>
            <person name="Steindorff A."/>
            <person name="Ohm R."/>
            <person name="Martin F."/>
            <person name="Silar P."/>
            <person name="Natvig D."/>
            <person name="Lalanne C."/>
            <person name="Gautier V."/>
            <person name="Ament-Velasquez S.L."/>
            <person name="Kruys A."/>
            <person name="Hutchinson M.I."/>
            <person name="Powell A.J."/>
            <person name="Barry K."/>
            <person name="Miller A.N."/>
            <person name="Grigoriev I.V."/>
            <person name="Debuchy R."/>
            <person name="Gladieux P."/>
            <person name="Thoren M.H."/>
            <person name="Johannesson H."/>
        </authorList>
    </citation>
    <scope>NUCLEOTIDE SEQUENCE</scope>
    <source>
        <strain evidence="1">CBS 314.62</strain>
    </source>
</reference>
<reference evidence="1" key="1">
    <citation type="journal article" date="2023" name="Mol. Phylogenet. Evol.">
        <title>Genome-scale phylogeny and comparative genomics of the fungal order Sordariales.</title>
        <authorList>
            <person name="Hensen N."/>
            <person name="Bonometti L."/>
            <person name="Westerberg I."/>
            <person name="Brannstrom I.O."/>
            <person name="Guillou S."/>
            <person name="Cros-Aarteil S."/>
            <person name="Calhoun S."/>
            <person name="Haridas S."/>
            <person name="Kuo A."/>
            <person name="Mondo S."/>
            <person name="Pangilinan J."/>
            <person name="Riley R."/>
            <person name="LaButti K."/>
            <person name="Andreopoulos B."/>
            <person name="Lipzen A."/>
            <person name="Chen C."/>
            <person name="Yan M."/>
            <person name="Daum C."/>
            <person name="Ng V."/>
            <person name="Clum A."/>
            <person name="Steindorff A."/>
            <person name="Ohm R.A."/>
            <person name="Martin F."/>
            <person name="Silar P."/>
            <person name="Natvig D.O."/>
            <person name="Lalanne C."/>
            <person name="Gautier V."/>
            <person name="Ament-Velasquez S.L."/>
            <person name="Kruys A."/>
            <person name="Hutchinson M.I."/>
            <person name="Powell A.J."/>
            <person name="Barry K."/>
            <person name="Miller A.N."/>
            <person name="Grigoriev I.V."/>
            <person name="Debuchy R."/>
            <person name="Gladieux P."/>
            <person name="Hiltunen Thoren M."/>
            <person name="Johannesson H."/>
        </authorList>
    </citation>
    <scope>NUCLEOTIDE SEQUENCE</scope>
    <source>
        <strain evidence="1">CBS 314.62</strain>
    </source>
</reference>
<keyword evidence="2" id="KW-1185">Reference proteome</keyword>
<accession>A0AAE0X123</accession>
<protein>
    <submittedName>
        <fullName evidence="1">Uncharacterized protein</fullName>
    </submittedName>
</protein>
<evidence type="ECO:0000313" key="1">
    <source>
        <dbReference type="EMBL" id="KAK3682319.1"/>
    </source>
</evidence>
<comment type="caution">
    <text evidence="1">The sequence shown here is derived from an EMBL/GenBank/DDBJ whole genome shotgun (WGS) entry which is preliminary data.</text>
</comment>
<sequence>MHGTYAKWLSNDLIQRGPPGANFSLPSPNVFQKRHRQKRTVEPTARPLLTTEANMQFVSLTGFTATGLPPAATSQRPRLSQEPEPPYFSFQDEFLKASQFSVWPDADEAQEGQQQDRAAVLANPLLSTTPWPLPDLPALEDSRQVAEMAVETTKAYEATHGSLVTLWKELHEFQHKRREFLAVFDPASVPAMLAGHAEHQAHRVFCMKRLLAARGMVRQWSLRGGVKSGSELEWPYTRETSGEQFAGWNGGR</sequence>
<name>A0AAE0X123_9PEZI</name>
<dbReference type="Proteomes" id="UP001270362">
    <property type="component" value="Unassembled WGS sequence"/>
</dbReference>
<dbReference type="EMBL" id="JAULSO010000005">
    <property type="protein sequence ID" value="KAK3682319.1"/>
    <property type="molecule type" value="Genomic_DNA"/>
</dbReference>
<evidence type="ECO:0000313" key="2">
    <source>
        <dbReference type="Proteomes" id="UP001270362"/>
    </source>
</evidence>
<gene>
    <name evidence="1" type="ORF">B0T22DRAFT_444541</name>
</gene>
<organism evidence="1 2">
    <name type="scientific">Podospora appendiculata</name>
    <dbReference type="NCBI Taxonomy" id="314037"/>
    <lineage>
        <taxon>Eukaryota</taxon>
        <taxon>Fungi</taxon>
        <taxon>Dikarya</taxon>
        <taxon>Ascomycota</taxon>
        <taxon>Pezizomycotina</taxon>
        <taxon>Sordariomycetes</taxon>
        <taxon>Sordariomycetidae</taxon>
        <taxon>Sordariales</taxon>
        <taxon>Podosporaceae</taxon>
        <taxon>Podospora</taxon>
    </lineage>
</organism>
<dbReference type="AlphaFoldDB" id="A0AAE0X123"/>